<evidence type="ECO:0000313" key="4">
    <source>
        <dbReference type="EMBL" id="PRQ06207.1"/>
    </source>
</evidence>
<dbReference type="InterPro" id="IPR038672">
    <property type="entry name" value="CpcT/CpeT_sf"/>
</dbReference>
<dbReference type="EMBL" id="PVNL01000079">
    <property type="protein sequence ID" value="PRQ06207.1"/>
    <property type="molecule type" value="Genomic_DNA"/>
</dbReference>
<dbReference type="PANTHER" id="PTHR35137:SF1">
    <property type="entry name" value="CHROMOPHORE LYASE CRL, CHLOROPLASTIC"/>
    <property type="match status" value="1"/>
</dbReference>
<dbReference type="GO" id="GO:0016829">
    <property type="term" value="F:lyase activity"/>
    <property type="evidence" value="ECO:0007669"/>
    <property type="project" value="UniProtKB-KW"/>
</dbReference>
<evidence type="ECO:0000256" key="1">
    <source>
        <dbReference type="ARBA" id="ARBA00008206"/>
    </source>
</evidence>
<protein>
    <submittedName>
        <fullName evidence="4">Chromophore lyase CpcT/CpeT</fullName>
        <ecNumber evidence="4">4.-.-.-</ecNumber>
    </submittedName>
</protein>
<dbReference type="Pfam" id="PF06206">
    <property type="entry name" value="CpeT"/>
    <property type="match status" value="1"/>
</dbReference>
<dbReference type="EC" id="4.-.-.-" evidence="4"/>
<evidence type="ECO:0000256" key="2">
    <source>
        <dbReference type="ARBA" id="ARBA00023239"/>
    </source>
</evidence>
<sequence>MNTTTRLSLALAVTTAVVVAVVVYQEWPVSWRRVPDFSNLPAPKYANSPLVGEWEEIARIPCDGGPEYEPFNPIRELVFWAPGSFRLTMVPLETRYDYNGKFDVDEATKALRMFSFSGVYPHDIDGEGSYEIDSTNQLILHDVWLSRYSSEDPNERVPRACGHRFVPGGDAYGRFDGALWVNGMLDGRKDSSRRPRADGSFDTMENCYQPTLGASYGDHLYSERSTVTKAGTSTPVRGNFIYIVDRGKDERDVLVTFYEPTHPEKWLGSCGPDVRSDDLAYPERGRERCKLSLHREGDYEHQVWTGASKPGECASEFAGDAYMITEMRLDADAVEIWERGFDEQGNQTWGSEAPTHYEPATDAWPKPNAIVEN</sequence>
<feature type="region of interest" description="Disordered" evidence="3">
    <location>
        <begin position="348"/>
        <end position="373"/>
    </location>
</feature>
<proteinExistence type="inferred from homology"/>
<organism evidence="4 5">
    <name type="scientific">Enhygromyxa salina</name>
    <dbReference type="NCBI Taxonomy" id="215803"/>
    <lineage>
        <taxon>Bacteria</taxon>
        <taxon>Pseudomonadati</taxon>
        <taxon>Myxococcota</taxon>
        <taxon>Polyangia</taxon>
        <taxon>Nannocystales</taxon>
        <taxon>Nannocystaceae</taxon>
        <taxon>Enhygromyxa</taxon>
    </lineage>
</organism>
<dbReference type="RefSeq" id="WP_106091007.1">
    <property type="nucleotide sequence ID" value="NZ_PVNL01000079.1"/>
</dbReference>
<gene>
    <name evidence="4" type="primary">cpcT</name>
    <name evidence="4" type="ORF">ENSA7_40550</name>
</gene>
<accession>A0A2S9YM94</accession>
<dbReference type="PANTHER" id="PTHR35137">
    <property type="entry name" value="CHROMOPHORE LYASE CRL, CHLOROPLASTIC"/>
    <property type="match status" value="1"/>
</dbReference>
<dbReference type="Gene3D" id="2.40.128.590">
    <property type="entry name" value="CpcT/CpeT domain"/>
    <property type="match status" value="1"/>
</dbReference>
<keyword evidence="2 4" id="KW-0456">Lyase</keyword>
<comment type="caution">
    <text evidence="4">The sequence shown here is derived from an EMBL/GenBank/DDBJ whole genome shotgun (WGS) entry which is preliminary data.</text>
</comment>
<evidence type="ECO:0000256" key="3">
    <source>
        <dbReference type="SAM" id="MobiDB-lite"/>
    </source>
</evidence>
<dbReference type="InterPro" id="IPR010404">
    <property type="entry name" value="CpcT/CpeT"/>
</dbReference>
<name>A0A2S9YM94_9BACT</name>
<reference evidence="4 5" key="1">
    <citation type="submission" date="2018-03" db="EMBL/GenBank/DDBJ databases">
        <title>Draft Genome Sequences of the Obligatory Marine Myxobacteria Enhygromyxa salina SWB007.</title>
        <authorList>
            <person name="Poehlein A."/>
            <person name="Moghaddam J.A."/>
            <person name="Harms H."/>
            <person name="Alanjari M."/>
            <person name="Koenig G.M."/>
            <person name="Daniel R."/>
            <person name="Schaeberle T.F."/>
        </authorList>
    </citation>
    <scope>NUCLEOTIDE SEQUENCE [LARGE SCALE GENOMIC DNA]</scope>
    <source>
        <strain evidence="4 5">SWB007</strain>
    </source>
</reference>
<dbReference type="OrthoDB" id="7206135at2"/>
<comment type="similarity">
    <text evidence="1">Belongs to the CpcT/CpeT biliprotein lyase family.</text>
</comment>
<evidence type="ECO:0000313" key="5">
    <source>
        <dbReference type="Proteomes" id="UP000238823"/>
    </source>
</evidence>
<dbReference type="Proteomes" id="UP000238823">
    <property type="component" value="Unassembled WGS sequence"/>
</dbReference>
<dbReference type="AlphaFoldDB" id="A0A2S9YM94"/>